<reference evidence="1 2" key="1">
    <citation type="submission" date="2014-03" db="EMBL/GenBank/DDBJ databases">
        <title>Genomics of Bifidobacteria.</title>
        <authorList>
            <person name="Ventura M."/>
            <person name="Milani C."/>
            <person name="Lugli G.A."/>
        </authorList>
    </citation>
    <scope>NUCLEOTIDE SEQUENCE [LARGE SCALE GENOMIC DNA]</scope>
    <source>
        <strain evidence="1 2">LMG 11591</strain>
    </source>
</reference>
<dbReference type="Proteomes" id="UP000029052">
    <property type="component" value="Unassembled WGS sequence"/>
</dbReference>
<dbReference type="InterPro" id="IPR053842">
    <property type="entry name" value="NikA-like"/>
</dbReference>
<sequence>MSCPNHRRKRTISKAFRVSREESERIELLSKAVGVTQQEYIMTKIEDKEFTIIPDIRTYKMLRDEMRLVYQELCRLRDCSAMDERLVEKLILLSDLFAGLAGEDYQSQLDEEDSLIESMGRE</sequence>
<dbReference type="STRING" id="1692.BMAGN_1097"/>
<dbReference type="EMBL" id="JGZB01000002">
    <property type="protein sequence ID" value="KFI69326.1"/>
    <property type="molecule type" value="Genomic_DNA"/>
</dbReference>
<proteinExistence type="predicted"/>
<protein>
    <submittedName>
        <fullName evidence="1">Putative mobilization potein</fullName>
    </submittedName>
</protein>
<comment type="caution">
    <text evidence="1">The sequence shown here is derived from an EMBL/GenBank/DDBJ whole genome shotgun (WGS) entry which is preliminary data.</text>
</comment>
<dbReference type="eggNOG" id="ENOG5031FRY">
    <property type="taxonomic scope" value="Bacteria"/>
</dbReference>
<organism evidence="1 2">
    <name type="scientific">Bifidobacterium magnum</name>
    <dbReference type="NCBI Taxonomy" id="1692"/>
    <lineage>
        <taxon>Bacteria</taxon>
        <taxon>Bacillati</taxon>
        <taxon>Actinomycetota</taxon>
        <taxon>Actinomycetes</taxon>
        <taxon>Bifidobacteriales</taxon>
        <taxon>Bifidobacteriaceae</taxon>
        <taxon>Bifidobacterium</taxon>
    </lineage>
</organism>
<name>A0A087BE76_9BIFI</name>
<accession>A0A087BE76</accession>
<evidence type="ECO:0000313" key="2">
    <source>
        <dbReference type="Proteomes" id="UP000029052"/>
    </source>
</evidence>
<evidence type="ECO:0000313" key="1">
    <source>
        <dbReference type="EMBL" id="KFI69326.1"/>
    </source>
</evidence>
<dbReference type="AlphaFoldDB" id="A0A087BE76"/>
<dbReference type="Pfam" id="PF21983">
    <property type="entry name" value="NikA-like"/>
    <property type="match status" value="1"/>
</dbReference>
<dbReference type="RefSeq" id="WP_022859703.1">
    <property type="nucleotide sequence ID" value="NZ_JGZB01000002.1"/>
</dbReference>
<gene>
    <name evidence="1" type="ORF">BMAGN_1097</name>
</gene>
<keyword evidence="2" id="KW-1185">Reference proteome</keyword>